<dbReference type="InterPro" id="IPR013761">
    <property type="entry name" value="SAM/pointed_sf"/>
</dbReference>
<evidence type="ECO:0000259" key="11">
    <source>
        <dbReference type="PROSITE" id="PS50102"/>
    </source>
</evidence>
<evidence type="ECO:0000256" key="6">
    <source>
        <dbReference type="ARBA" id="ARBA00023065"/>
    </source>
</evidence>
<dbReference type="PANTHER" id="PTHR15136">
    <property type="entry name" value="STROMAL INTERACTION MOLECULE HOMOLOG"/>
    <property type="match status" value="1"/>
</dbReference>
<evidence type="ECO:0000256" key="9">
    <source>
        <dbReference type="SAM" id="MobiDB-lite"/>
    </source>
</evidence>
<gene>
    <name evidence="13" type="ORF">ANCCAN_12521</name>
</gene>
<dbReference type="GO" id="GO:0002115">
    <property type="term" value="P:store-operated calcium entry"/>
    <property type="evidence" value="ECO:0007669"/>
    <property type="project" value="TreeGrafter"/>
</dbReference>
<keyword evidence="3" id="KW-0479">Metal-binding</keyword>
<feature type="domain" description="SAM" evidence="12">
    <location>
        <begin position="52"/>
        <end position="110"/>
    </location>
</feature>
<dbReference type="Proteomes" id="UP000252519">
    <property type="component" value="Unassembled WGS sequence"/>
</dbReference>
<dbReference type="GO" id="GO:0005783">
    <property type="term" value="C:endoplasmic reticulum"/>
    <property type="evidence" value="ECO:0007669"/>
    <property type="project" value="TreeGrafter"/>
</dbReference>
<evidence type="ECO:0000256" key="1">
    <source>
        <dbReference type="ARBA" id="ARBA00022448"/>
    </source>
</evidence>
<dbReference type="STRING" id="29170.A0A368GAU1"/>
<keyword evidence="8" id="KW-0175">Coiled coil</keyword>
<dbReference type="Gene3D" id="1.10.287.3550">
    <property type="match status" value="1"/>
</dbReference>
<evidence type="ECO:0000313" key="14">
    <source>
        <dbReference type="Proteomes" id="UP000252519"/>
    </source>
</evidence>
<feature type="compositionally biased region" description="Basic residues" evidence="9">
    <location>
        <begin position="634"/>
        <end position="657"/>
    </location>
</feature>
<dbReference type="GO" id="GO:0006874">
    <property type="term" value="P:intracellular calcium ion homeostasis"/>
    <property type="evidence" value="ECO:0007669"/>
    <property type="project" value="TreeGrafter"/>
</dbReference>
<dbReference type="PANTHER" id="PTHR15136:SF5">
    <property type="entry name" value="STROMAL INTERACTION MOLECULE HOMOLOG"/>
    <property type="match status" value="1"/>
</dbReference>
<dbReference type="GO" id="GO:0003723">
    <property type="term" value="F:RNA binding"/>
    <property type="evidence" value="ECO:0007669"/>
    <property type="project" value="UniProtKB-UniRule"/>
</dbReference>
<evidence type="ECO:0000313" key="13">
    <source>
        <dbReference type="EMBL" id="RCN41533.1"/>
    </source>
</evidence>
<protein>
    <recommendedName>
        <fullName evidence="15">SAM domain-containing protein</fullName>
    </recommendedName>
</protein>
<keyword evidence="14" id="KW-1185">Reference proteome</keyword>
<dbReference type="AlphaFoldDB" id="A0A368GAU1"/>
<keyword evidence="7" id="KW-0694">RNA-binding</keyword>
<dbReference type="CDD" id="cd11722">
    <property type="entry name" value="SOAR"/>
    <property type="match status" value="1"/>
</dbReference>
<reference evidence="13 14" key="1">
    <citation type="submission" date="2014-10" db="EMBL/GenBank/DDBJ databases">
        <title>Draft genome of the hookworm Ancylostoma caninum.</title>
        <authorList>
            <person name="Mitreva M."/>
        </authorList>
    </citation>
    <scope>NUCLEOTIDE SEQUENCE [LARGE SCALE GENOMIC DNA]</scope>
    <source>
        <strain evidence="13 14">Baltimore</strain>
    </source>
</reference>
<feature type="region of interest" description="Disordered" evidence="9">
    <location>
        <begin position="524"/>
        <end position="578"/>
    </location>
</feature>
<keyword evidence="5" id="KW-0106">Calcium</keyword>
<dbReference type="Gene3D" id="1.10.238.180">
    <property type="match status" value="1"/>
</dbReference>
<dbReference type="InterPro" id="IPR032393">
    <property type="entry name" value="SOAR_STIM1/2"/>
</dbReference>
<dbReference type="SUPFAM" id="SSF54928">
    <property type="entry name" value="RNA-binding domain, RBD"/>
    <property type="match status" value="1"/>
</dbReference>
<dbReference type="InterPro" id="IPR000504">
    <property type="entry name" value="RRM_dom"/>
</dbReference>
<dbReference type="GO" id="GO:0005886">
    <property type="term" value="C:plasma membrane"/>
    <property type="evidence" value="ECO:0007669"/>
    <property type="project" value="TreeGrafter"/>
</dbReference>
<feature type="compositionally biased region" description="Basic and acidic residues" evidence="9">
    <location>
        <begin position="548"/>
        <end position="578"/>
    </location>
</feature>
<feature type="compositionally biased region" description="Low complexity" evidence="9">
    <location>
        <begin position="593"/>
        <end position="607"/>
    </location>
</feature>
<dbReference type="OrthoDB" id="9986177at2759"/>
<feature type="region of interest" description="Disordered" evidence="9">
    <location>
        <begin position="590"/>
        <end position="657"/>
    </location>
</feature>
<feature type="transmembrane region" description="Helical" evidence="10">
    <location>
        <begin position="132"/>
        <end position="149"/>
    </location>
</feature>
<keyword evidence="1" id="KW-0813">Transport</keyword>
<keyword evidence="2" id="KW-0109">Calcium transport</keyword>
<evidence type="ECO:0000256" key="5">
    <source>
        <dbReference type="ARBA" id="ARBA00022837"/>
    </source>
</evidence>
<feature type="coiled-coil region" evidence="8">
    <location>
        <begin position="240"/>
        <end position="267"/>
    </location>
</feature>
<dbReference type="Gene3D" id="3.30.70.330">
    <property type="match status" value="1"/>
</dbReference>
<dbReference type="EMBL" id="JOJR01000233">
    <property type="protein sequence ID" value="RCN41533.1"/>
    <property type="molecule type" value="Genomic_DNA"/>
</dbReference>
<dbReference type="InterPro" id="IPR037608">
    <property type="entry name" value="STIM1/2"/>
</dbReference>
<keyword evidence="10" id="KW-0472">Membrane</keyword>
<name>A0A368GAU1_ANCCA</name>
<evidence type="ECO:0000256" key="10">
    <source>
        <dbReference type="SAM" id="Phobius"/>
    </source>
</evidence>
<dbReference type="GO" id="GO:0005246">
    <property type="term" value="F:calcium channel regulator activity"/>
    <property type="evidence" value="ECO:0007669"/>
    <property type="project" value="InterPro"/>
</dbReference>
<dbReference type="InterPro" id="IPR001660">
    <property type="entry name" value="SAM"/>
</dbReference>
<accession>A0A368GAU1</accession>
<dbReference type="SMART" id="SM00360">
    <property type="entry name" value="RRM"/>
    <property type="match status" value="1"/>
</dbReference>
<organism evidence="13 14">
    <name type="scientific">Ancylostoma caninum</name>
    <name type="common">Dog hookworm</name>
    <dbReference type="NCBI Taxonomy" id="29170"/>
    <lineage>
        <taxon>Eukaryota</taxon>
        <taxon>Metazoa</taxon>
        <taxon>Ecdysozoa</taxon>
        <taxon>Nematoda</taxon>
        <taxon>Chromadorea</taxon>
        <taxon>Rhabditida</taxon>
        <taxon>Rhabditina</taxon>
        <taxon>Rhabditomorpha</taxon>
        <taxon>Strongyloidea</taxon>
        <taxon>Ancylostomatidae</taxon>
        <taxon>Ancylostomatinae</taxon>
        <taxon>Ancylostoma</taxon>
    </lineage>
</organism>
<dbReference type="Pfam" id="PF00076">
    <property type="entry name" value="RRM_1"/>
    <property type="match status" value="1"/>
</dbReference>
<dbReference type="Pfam" id="PF07647">
    <property type="entry name" value="SAM_2"/>
    <property type="match status" value="1"/>
</dbReference>
<feature type="coiled-coil region" evidence="8">
    <location>
        <begin position="152"/>
        <end position="182"/>
    </location>
</feature>
<dbReference type="Pfam" id="PF16533">
    <property type="entry name" value="SOAR"/>
    <property type="match status" value="1"/>
</dbReference>
<dbReference type="Gene3D" id="1.10.150.50">
    <property type="entry name" value="Transcription Factor, Ets-1"/>
    <property type="match status" value="1"/>
</dbReference>
<dbReference type="CDD" id="cd12307">
    <property type="entry name" value="RRM_NIFK_like"/>
    <property type="match status" value="1"/>
</dbReference>
<evidence type="ECO:0000259" key="12">
    <source>
        <dbReference type="PROSITE" id="PS50105"/>
    </source>
</evidence>
<dbReference type="PROSITE" id="PS50105">
    <property type="entry name" value="SAM_DOMAIN"/>
    <property type="match status" value="1"/>
</dbReference>
<feature type="domain" description="RRM" evidence="11">
    <location>
        <begin position="446"/>
        <end position="524"/>
    </location>
</feature>
<proteinExistence type="predicted"/>
<evidence type="ECO:0008006" key="15">
    <source>
        <dbReference type="Google" id="ProtNLM"/>
    </source>
</evidence>
<feature type="compositionally biased region" description="Basic and acidic residues" evidence="9">
    <location>
        <begin position="608"/>
        <end position="619"/>
    </location>
</feature>
<dbReference type="SUPFAM" id="SSF47769">
    <property type="entry name" value="SAM/Pointed domain"/>
    <property type="match status" value="1"/>
</dbReference>
<comment type="caution">
    <text evidence="13">The sequence shown here is derived from an EMBL/GenBank/DDBJ whole genome shotgun (WGS) entry which is preliminary data.</text>
</comment>
<evidence type="ECO:0000256" key="2">
    <source>
        <dbReference type="ARBA" id="ARBA00022568"/>
    </source>
</evidence>
<keyword evidence="10" id="KW-1133">Transmembrane helix</keyword>
<dbReference type="GO" id="GO:0005509">
    <property type="term" value="F:calcium ion binding"/>
    <property type="evidence" value="ECO:0007669"/>
    <property type="project" value="TreeGrafter"/>
</dbReference>
<keyword evidence="10" id="KW-0812">Transmembrane</keyword>
<dbReference type="InterPro" id="IPR012677">
    <property type="entry name" value="Nucleotide-bd_a/b_plait_sf"/>
</dbReference>
<dbReference type="InterPro" id="IPR035979">
    <property type="entry name" value="RBD_domain_sf"/>
</dbReference>
<keyword evidence="6" id="KW-0406">Ion transport</keyword>
<dbReference type="FunFam" id="1.10.150.50:FF:000009">
    <property type="entry name" value="Stromal interaction molecule 1"/>
    <property type="match status" value="1"/>
</dbReference>
<sequence>MSQWMYFQFMMEDMHMRGSDRTRREHAFHGDDDAITVDDLWEAWFESDERAWTTEQVLNWIVNEVNLPMYADRITELKIDGTVLPRLAVHNSTFMTNQLGIKSSVHRQKLRLNALDVVLFGHRDPSSKGKDIALALLLLLLTSVLILYAKQRRRARLQVTELSQKLKELKNMENEFDSVQKKWHEERSKRSTSDGGVSQVEVDNLRVQLEEAERRLEENGVGGVPLALQPLLRKTCEVEMAFLEKQKQECVKEMRDAIELVDRLQKKQSSVISSLKLATGASSSSDQVDSKIFALKSRMDKIQVLTRETQERWLQIESLCGFPVFYINETIPMMHHSASSAHFYTANSATSSVSSKSLASSGGSTAHASNHTLSAAVNTSAPVVPQKPPTFLSGSSANGSSVLHGSSENTNGAVVGGPIRPRVSAATEGGNSTKKAVKTQNEPSLHVLKIKRIPYGLFEKQLWEYFTQFGKVVRVRVARSLKTGNHKGWAYVGFEDKEVAEIAAETMDGYLMFEKRLSCHLMDPKKVPRSMKSGPRYLAPPHMKGRAKKEALRRNKTRTADQEEKSKARREAAQKKRSDKLKILGVDYEFGNTSSSTSSTTKSTPKSAIEKSEDRKPDQSEATSPPVTAQKAVRYPKVKATKVRSKAPPSKMRKTRK</sequence>
<evidence type="ECO:0000256" key="7">
    <source>
        <dbReference type="PROSITE-ProRule" id="PRU00176"/>
    </source>
</evidence>
<evidence type="ECO:0000256" key="4">
    <source>
        <dbReference type="ARBA" id="ARBA00022729"/>
    </source>
</evidence>
<evidence type="ECO:0000256" key="3">
    <source>
        <dbReference type="ARBA" id="ARBA00022723"/>
    </source>
</evidence>
<evidence type="ECO:0000256" key="8">
    <source>
        <dbReference type="SAM" id="Coils"/>
    </source>
</evidence>
<dbReference type="PROSITE" id="PS50102">
    <property type="entry name" value="RRM"/>
    <property type="match status" value="1"/>
</dbReference>
<dbReference type="GO" id="GO:0051049">
    <property type="term" value="P:regulation of transport"/>
    <property type="evidence" value="ECO:0007669"/>
    <property type="project" value="UniProtKB-ARBA"/>
</dbReference>
<keyword evidence="4" id="KW-0732">Signal</keyword>